<name>A0ABZ2XTD8_9RHOB</name>
<reference evidence="1 2" key="1">
    <citation type="submission" date="2023-04" db="EMBL/GenBank/DDBJ databases">
        <title>Complete genome sequence of Alisedimentitalea scapharcae.</title>
        <authorList>
            <person name="Rong J.-C."/>
            <person name="Yi M.-L."/>
            <person name="Zhao Q."/>
        </authorList>
    </citation>
    <scope>NUCLEOTIDE SEQUENCE [LARGE SCALE GENOMIC DNA]</scope>
    <source>
        <strain evidence="1 2">KCTC 42119</strain>
    </source>
</reference>
<accession>A0ABZ2XTD8</accession>
<dbReference type="RefSeq" id="WP_406646038.1">
    <property type="nucleotide sequence ID" value="NZ_CP123584.1"/>
</dbReference>
<sequence>MTNTPKQKDGLDAVLRRNRVLTRSWSQTSLDDAGCVHLANESGTAVPIFWCFNTEREFPKLAAALGPDQPLAGMRSLNGVIDPSNANSSVAHDLAEHFAIHLFRHFGTSPCVVGGNCQSAILAYRTALCLQALGGQVLRLVTLDAEVRYPYPGHVHLLFGRNSTKINPFYSTQPDRTQGPLRNWSIAYGSCEWSPIDGQHAQYFQPGNIVSLAQAIVDPGPVVPSDIARQLNSAPQPPETWHVLSDTPENVTLRAPRLHSNGSLALVPVWGKRDGSLFRISDSDWVLDPINAPDLHFCIPRPSEPGPWLLWPVLCQHGYGPIDWPFSQFQPLEFD</sequence>
<dbReference type="Gene3D" id="3.40.50.1820">
    <property type="entry name" value="alpha/beta hydrolase"/>
    <property type="match status" value="1"/>
</dbReference>
<evidence type="ECO:0000313" key="2">
    <source>
        <dbReference type="Proteomes" id="UP001623232"/>
    </source>
</evidence>
<keyword evidence="2" id="KW-1185">Reference proteome</keyword>
<proteinExistence type="predicted"/>
<gene>
    <name evidence="1" type="ORF">QEZ52_18695</name>
</gene>
<organism evidence="1 2">
    <name type="scientific">Aliisedimentitalea scapharcae</name>
    <dbReference type="NCBI Taxonomy" id="1524259"/>
    <lineage>
        <taxon>Bacteria</taxon>
        <taxon>Pseudomonadati</taxon>
        <taxon>Pseudomonadota</taxon>
        <taxon>Alphaproteobacteria</taxon>
        <taxon>Rhodobacterales</taxon>
        <taxon>Roseobacteraceae</taxon>
        <taxon>Aliisedimentitalea</taxon>
    </lineage>
</organism>
<dbReference type="SUPFAM" id="SSF53474">
    <property type="entry name" value="alpha/beta-Hydrolases"/>
    <property type="match status" value="1"/>
</dbReference>
<protein>
    <submittedName>
        <fullName evidence="1">Uncharacterized protein</fullName>
    </submittedName>
</protein>
<dbReference type="EMBL" id="CP123584">
    <property type="protein sequence ID" value="WZK88607.1"/>
    <property type="molecule type" value="Genomic_DNA"/>
</dbReference>
<dbReference type="Proteomes" id="UP001623232">
    <property type="component" value="Chromosome"/>
</dbReference>
<dbReference type="InterPro" id="IPR029058">
    <property type="entry name" value="AB_hydrolase_fold"/>
</dbReference>
<evidence type="ECO:0000313" key="1">
    <source>
        <dbReference type="EMBL" id="WZK88607.1"/>
    </source>
</evidence>